<protein>
    <submittedName>
        <fullName evidence="2">Uncharacterized protein</fullName>
    </submittedName>
</protein>
<evidence type="ECO:0000256" key="1">
    <source>
        <dbReference type="SAM" id="MobiDB-lite"/>
    </source>
</evidence>
<comment type="caution">
    <text evidence="2">The sequence shown here is derived from an EMBL/GenBank/DDBJ whole genome shotgun (WGS) entry which is preliminary data.</text>
</comment>
<proteinExistence type="predicted"/>
<feature type="compositionally biased region" description="Basic and acidic residues" evidence="1">
    <location>
        <begin position="81"/>
        <end position="95"/>
    </location>
</feature>
<feature type="compositionally biased region" description="Basic and acidic residues" evidence="1">
    <location>
        <begin position="118"/>
        <end position="128"/>
    </location>
</feature>
<feature type="compositionally biased region" description="Basic and acidic residues" evidence="1">
    <location>
        <begin position="139"/>
        <end position="153"/>
    </location>
</feature>
<organism evidence="2">
    <name type="scientific">bioreactor metagenome</name>
    <dbReference type="NCBI Taxonomy" id="1076179"/>
    <lineage>
        <taxon>unclassified sequences</taxon>
        <taxon>metagenomes</taxon>
        <taxon>ecological metagenomes</taxon>
    </lineage>
</organism>
<dbReference type="AlphaFoldDB" id="A0A645ET85"/>
<feature type="compositionally biased region" description="Basic and acidic residues" evidence="1">
    <location>
        <begin position="42"/>
        <end position="52"/>
    </location>
</feature>
<feature type="region of interest" description="Disordered" evidence="1">
    <location>
        <begin position="1"/>
        <end position="159"/>
    </location>
</feature>
<sequence length="159" mass="17214">MPGGDRHAPGGQRPELVRGRDGAPLQTDEQDGRAQSGGLQRQDGRCQGKGRVDPQPLQPDAGRARAVAAPAAHRGRYRRTGRPDDGGWQEDRRADCASGAEGARCRYPPDFGHPAPQRGRDHRPDQGQHSHAHCLPGEQQDRQPHHPRPDGRRGAAGHG</sequence>
<name>A0A645ET85_9ZZZZ</name>
<dbReference type="EMBL" id="VSSQ01050548">
    <property type="protein sequence ID" value="MPN04630.1"/>
    <property type="molecule type" value="Genomic_DNA"/>
</dbReference>
<accession>A0A645ET85</accession>
<evidence type="ECO:0000313" key="2">
    <source>
        <dbReference type="EMBL" id="MPN04630.1"/>
    </source>
</evidence>
<reference evidence="2" key="1">
    <citation type="submission" date="2019-08" db="EMBL/GenBank/DDBJ databases">
        <authorList>
            <person name="Kucharzyk K."/>
            <person name="Murdoch R.W."/>
            <person name="Higgins S."/>
            <person name="Loffler F."/>
        </authorList>
    </citation>
    <scope>NUCLEOTIDE SEQUENCE</scope>
</reference>
<gene>
    <name evidence="2" type="ORF">SDC9_151875</name>
</gene>